<accession>A0AB39HU72</accession>
<keyword evidence="1" id="KW-0812">Transmembrane</keyword>
<proteinExistence type="predicted"/>
<keyword evidence="1" id="KW-1133">Transmembrane helix</keyword>
<feature type="transmembrane region" description="Helical" evidence="1">
    <location>
        <begin position="34"/>
        <end position="53"/>
    </location>
</feature>
<sequence length="58" mass="6429">MRFIMSLFWAVLISGVVSYVLTNMGGEPFNLTHSLILAGILFIAVVVLGEFALRKQED</sequence>
<dbReference type="AlphaFoldDB" id="A0AB39HU72"/>
<dbReference type="Pfam" id="PF11151">
    <property type="entry name" value="DUF2929"/>
    <property type="match status" value="1"/>
</dbReference>
<evidence type="ECO:0000313" key="2">
    <source>
        <dbReference type="EMBL" id="XDK33878.1"/>
    </source>
</evidence>
<organism evidence="2">
    <name type="scientific">Ornithinibacillus sp. 4-3</name>
    <dbReference type="NCBI Taxonomy" id="3231488"/>
    <lineage>
        <taxon>Bacteria</taxon>
        <taxon>Bacillati</taxon>
        <taxon>Bacillota</taxon>
        <taxon>Bacilli</taxon>
        <taxon>Bacillales</taxon>
        <taxon>Bacillaceae</taxon>
        <taxon>Ornithinibacillus</taxon>
    </lineage>
</organism>
<reference evidence="2" key="1">
    <citation type="submission" date="2024-07" db="EMBL/GenBank/DDBJ databases">
        <title>Halotolerant mesophilic bacterium Ornithinibacillus sp. 4-3, sp. nov., isolated from soil.</title>
        <authorList>
            <person name="Sidarenka A.V."/>
            <person name="Guliayeva D.E."/>
            <person name="Leanovich S.I."/>
            <person name="Hileuskaya K.S."/>
            <person name="Akhremchuk A.E."/>
            <person name="Sikolenko M.A."/>
            <person name="Valentovich L.N."/>
        </authorList>
    </citation>
    <scope>NUCLEOTIDE SEQUENCE</scope>
    <source>
        <strain evidence="2">4-3</strain>
    </source>
</reference>
<evidence type="ECO:0000256" key="1">
    <source>
        <dbReference type="SAM" id="Phobius"/>
    </source>
</evidence>
<dbReference type="RefSeq" id="WP_368654556.1">
    <property type="nucleotide sequence ID" value="NZ_CP162599.1"/>
</dbReference>
<dbReference type="EMBL" id="CP162599">
    <property type="protein sequence ID" value="XDK33878.1"/>
    <property type="molecule type" value="Genomic_DNA"/>
</dbReference>
<name>A0AB39HU72_9BACI</name>
<protein>
    <submittedName>
        <fullName evidence="2">DUF2929 family protein</fullName>
    </submittedName>
</protein>
<dbReference type="InterPro" id="IPR021324">
    <property type="entry name" value="DUF2929"/>
</dbReference>
<keyword evidence="1" id="KW-0472">Membrane</keyword>
<gene>
    <name evidence="2" type="ORF">AB4Y30_05855</name>
</gene>